<dbReference type="AlphaFoldDB" id="A0AAD6TC67"/>
<dbReference type="EMBL" id="JARJCM010000010">
    <property type="protein sequence ID" value="KAJ7043007.1"/>
    <property type="molecule type" value="Genomic_DNA"/>
</dbReference>
<sequence length="110" mass="12794">MTSSRATHPAGPLVPHPNRRSSLNVAQSETKRASAICRLKVHRLRKRRNEIRLKELSKKWCPENIWTPSCYYGSYGHPSNPKLVVYRTEAKEYYRLKDEDLSTLPHVTMC</sequence>
<organism evidence="2 3">
    <name type="scientific">Mycena alexandri</name>
    <dbReference type="NCBI Taxonomy" id="1745969"/>
    <lineage>
        <taxon>Eukaryota</taxon>
        <taxon>Fungi</taxon>
        <taxon>Dikarya</taxon>
        <taxon>Basidiomycota</taxon>
        <taxon>Agaricomycotina</taxon>
        <taxon>Agaricomycetes</taxon>
        <taxon>Agaricomycetidae</taxon>
        <taxon>Agaricales</taxon>
        <taxon>Marasmiineae</taxon>
        <taxon>Mycenaceae</taxon>
        <taxon>Mycena</taxon>
    </lineage>
</organism>
<accession>A0AAD6TC67</accession>
<feature type="region of interest" description="Disordered" evidence="1">
    <location>
        <begin position="1"/>
        <end position="29"/>
    </location>
</feature>
<dbReference type="Proteomes" id="UP001218188">
    <property type="component" value="Unassembled WGS sequence"/>
</dbReference>
<reference evidence="2" key="1">
    <citation type="submission" date="2023-03" db="EMBL/GenBank/DDBJ databases">
        <title>Massive genome expansion in bonnet fungi (Mycena s.s.) driven by repeated elements and novel gene families across ecological guilds.</title>
        <authorList>
            <consortium name="Lawrence Berkeley National Laboratory"/>
            <person name="Harder C.B."/>
            <person name="Miyauchi S."/>
            <person name="Viragh M."/>
            <person name="Kuo A."/>
            <person name="Thoen E."/>
            <person name="Andreopoulos B."/>
            <person name="Lu D."/>
            <person name="Skrede I."/>
            <person name="Drula E."/>
            <person name="Henrissat B."/>
            <person name="Morin E."/>
            <person name="Kohler A."/>
            <person name="Barry K."/>
            <person name="LaButti K."/>
            <person name="Morin E."/>
            <person name="Salamov A."/>
            <person name="Lipzen A."/>
            <person name="Mereny Z."/>
            <person name="Hegedus B."/>
            <person name="Baldrian P."/>
            <person name="Stursova M."/>
            <person name="Weitz H."/>
            <person name="Taylor A."/>
            <person name="Grigoriev I.V."/>
            <person name="Nagy L.G."/>
            <person name="Martin F."/>
            <person name="Kauserud H."/>
        </authorList>
    </citation>
    <scope>NUCLEOTIDE SEQUENCE</scope>
    <source>
        <strain evidence="2">CBHHK200</strain>
    </source>
</reference>
<evidence type="ECO:0000256" key="1">
    <source>
        <dbReference type="SAM" id="MobiDB-lite"/>
    </source>
</evidence>
<protein>
    <submittedName>
        <fullName evidence="2">Uncharacterized protein</fullName>
    </submittedName>
</protein>
<gene>
    <name evidence="2" type="ORF">C8F04DRAFT_1229260</name>
</gene>
<comment type="caution">
    <text evidence="2">The sequence shown here is derived from an EMBL/GenBank/DDBJ whole genome shotgun (WGS) entry which is preliminary data.</text>
</comment>
<name>A0AAD6TC67_9AGAR</name>
<evidence type="ECO:0000313" key="2">
    <source>
        <dbReference type="EMBL" id="KAJ7043007.1"/>
    </source>
</evidence>
<proteinExistence type="predicted"/>
<evidence type="ECO:0000313" key="3">
    <source>
        <dbReference type="Proteomes" id="UP001218188"/>
    </source>
</evidence>
<keyword evidence="3" id="KW-1185">Reference proteome</keyword>